<dbReference type="AlphaFoldDB" id="A0A9P8T7A3"/>
<protein>
    <submittedName>
        <fullName evidence="1">Uncharacterized protein</fullName>
    </submittedName>
</protein>
<proteinExistence type="predicted"/>
<dbReference type="OrthoDB" id="10491950at2759"/>
<evidence type="ECO:0000313" key="1">
    <source>
        <dbReference type="EMBL" id="KAH3668943.1"/>
    </source>
</evidence>
<reference evidence="1" key="1">
    <citation type="journal article" date="2021" name="Open Biol.">
        <title>Shared evolutionary footprints suggest mitochondrial oxidative damage underlies multiple complex I losses in fungi.</title>
        <authorList>
            <person name="Schikora-Tamarit M.A."/>
            <person name="Marcet-Houben M."/>
            <person name="Nosek J."/>
            <person name="Gabaldon T."/>
        </authorList>
    </citation>
    <scope>NUCLEOTIDE SEQUENCE</scope>
    <source>
        <strain evidence="1">CBS6075</strain>
    </source>
</reference>
<reference evidence="1" key="2">
    <citation type="submission" date="2021-01" db="EMBL/GenBank/DDBJ databases">
        <authorList>
            <person name="Schikora-Tamarit M.A."/>
        </authorList>
    </citation>
    <scope>NUCLEOTIDE SEQUENCE</scope>
    <source>
        <strain evidence="1">CBS6075</strain>
    </source>
</reference>
<accession>A0A9P8T7A3</accession>
<gene>
    <name evidence="1" type="ORF">OGAPHI_002698</name>
</gene>
<comment type="caution">
    <text evidence="1">The sequence shown here is derived from an EMBL/GenBank/DDBJ whole genome shotgun (WGS) entry which is preliminary data.</text>
</comment>
<evidence type="ECO:0000313" key="2">
    <source>
        <dbReference type="Proteomes" id="UP000769157"/>
    </source>
</evidence>
<dbReference type="RefSeq" id="XP_046063357.1">
    <property type="nucleotide sequence ID" value="XM_046203597.1"/>
</dbReference>
<dbReference type="Proteomes" id="UP000769157">
    <property type="component" value="Unassembled WGS sequence"/>
</dbReference>
<name>A0A9P8T7A3_9ASCO</name>
<sequence length="99" mass="11239">MIFSMLSLSNKDEVTLFSTPSITPSLVQIPMAVDPNLMASREYSTWKSRPSGEKVDTPLSYSLLVKNMLQQYLDGKIMFNLKKTHLAPHIRIKKVLAKE</sequence>
<dbReference type="EMBL" id="JAEUBE010000158">
    <property type="protein sequence ID" value="KAH3668943.1"/>
    <property type="molecule type" value="Genomic_DNA"/>
</dbReference>
<dbReference type="GeneID" id="70234665"/>
<keyword evidence="2" id="KW-1185">Reference proteome</keyword>
<organism evidence="1 2">
    <name type="scientific">Ogataea philodendri</name>
    <dbReference type="NCBI Taxonomy" id="1378263"/>
    <lineage>
        <taxon>Eukaryota</taxon>
        <taxon>Fungi</taxon>
        <taxon>Dikarya</taxon>
        <taxon>Ascomycota</taxon>
        <taxon>Saccharomycotina</taxon>
        <taxon>Pichiomycetes</taxon>
        <taxon>Pichiales</taxon>
        <taxon>Pichiaceae</taxon>
        <taxon>Ogataea</taxon>
    </lineage>
</organism>